<evidence type="ECO:0000313" key="3">
    <source>
        <dbReference type="EMBL" id="MDM7831306.1"/>
    </source>
</evidence>
<reference evidence="3 4" key="1">
    <citation type="submission" date="2023-06" db="EMBL/GenBank/DDBJ databases">
        <title>Cellulomonas sp. MW9 Whole genome sequence.</title>
        <authorList>
            <person name="Park S."/>
        </authorList>
    </citation>
    <scope>NUCLEOTIDE SEQUENCE [LARGE SCALE GENOMIC DNA]</scope>
    <source>
        <strain evidence="3 4">MW9</strain>
    </source>
</reference>
<dbReference type="EMBL" id="JAUCGR010000002">
    <property type="protein sequence ID" value="MDM7831306.1"/>
    <property type="molecule type" value="Genomic_DNA"/>
</dbReference>
<dbReference type="RefSeq" id="WP_289446597.1">
    <property type="nucleotide sequence ID" value="NZ_JAUCGR010000002.1"/>
</dbReference>
<gene>
    <name evidence="3" type="ORF">QRT05_08180</name>
</gene>
<name>A0ABT7S6T0_9CELL</name>
<dbReference type="Proteomes" id="UP001321453">
    <property type="component" value="Unassembled WGS sequence"/>
</dbReference>
<sequence length="171" mass="16865">MRRIVGITLTGLTVAAALAACSSSDDAGGTPEASNEPTQDQSSAATGGAEVATAKTSLGTIVVDGKGMTAYYYDKDEPNSGSSVCTADCAAAWPAIEAASATPTVDGITGKVGTITGTDGNLQVTIEGRPIYTYAGDSKAGDVTGQGVGGIWYVVAPDGKELTSGGDTGGY</sequence>
<evidence type="ECO:0000256" key="1">
    <source>
        <dbReference type="SAM" id="MobiDB-lite"/>
    </source>
</evidence>
<keyword evidence="4" id="KW-1185">Reference proteome</keyword>
<comment type="caution">
    <text evidence="3">The sequence shown here is derived from an EMBL/GenBank/DDBJ whole genome shotgun (WGS) entry which is preliminary data.</text>
</comment>
<feature type="compositionally biased region" description="Polar residues" evidence="1">
    <location>
        <begin position="32"/>
        <end position="45"/>
    </location>
</feature>
<evidence type="ECO:0000256" key="2">
    <source>
        <dbReference type="SAM" id="SignalP"/>
    </source>
</evidence>
<dbReference type="InterPro" id="IPR005297">
    <property type="entry name" value="Lipoprotein_repeat"/>
</dbReference>
<evidence type="ECO:0008006" key="5">
    <source>
        <dbReference type="Google" id="ProtNLM"/>
    </source>
</evidence>
<dbReference type="PANTHER" id="PTHR39335">
    <property type="entry name" value="BLL4220 PROTEIN"/>
    <property type="match status" value="1"/>
</dbReference>
<dbReference type="PROSITE" id="PS51257">
    <property type="entry name" value="PROKAR_LIPOPROTEIN"/>
    <property type="match status" value="1"/>
</dbReference>
<protein>
    <recommendedName>
        <fullName evidence="5">Lipoprotein with Yx(FWY)xxD motif</fullName>
    </recommendedName>
</protein>
<dbReference type="Pfam" id="PF03640">
    <property type="entry name" value="Lipoprotein_15"/>
    <property type="match status" value="2"/>
</dbReference>
<dbReference type="PANTHER" id="PTHR39335:SF1">
    <property type="entry name" value="BLL4220 PROTEIN"/>
    <property type="match status" value="1"/>
</dbReference>
<feature type="signal peptide" evidence="2">
    <location>
        <begin position="1"/>
        <end position="27"/>
    </location>
</feature>
<keyword evidence="2" id="KW-0732">Signal</keyword>
<evidence type="ECO:0000313" key="4">
    <source>
        <dbReference type="Proteomes" id="UP001321453"/>
    </source>
</evidence>
<organism evidence="3 4">
    <name type="scientific">Cellulomonas edaphi</name>
    <dbReference type="NCBI Taxonomy" id="3053468"/>
    <lineage>
        <taxon>Bacteria</taxon>
        <taxon>Bacillati</taxon>
        <taxon>Actinomycetota</taxon>
        <taxon>Actinomycetes</taxon>
        <taxon>Micrococcales</taxon>
        <taxon>Cellulomonadaceae</taxon>
        <taxon>Cellulomonas</taxon>
    </lineage>
</organism>
<feature type="region of interest" description="Disordered" evidence="1">
    <location>
        <begin position="25"/>
        <end position="50"/>
    </location>
</feature>
<proteinExistence type="predicted"/>
<accession>A0ABT7S6T0</accession>
<feature type="chain" id="PRO_5046587664" description="Lipoprotein with Yx(FWY)xxD motif" evidence="2">
    <location>
        <begin position="28"/>
        <end position="171"/>
    </location>
</feature>